<dbReference type="GO" id="GO:0016757">
    <property type="term" value="F:glycosyltransferase activity"/>
    <property type="evidence" value="ECO:0007669"/>
    <property type="project" value="UniProtKB-KW"/>
</dbReference>
<dbReference type="Proteomes" id="UP000534783">
    <property type="component" value="Unassembled WGS sequence"/>
</dbReference>
<dbReference type="PANTHER" id="PTHR12526:SF510">
    <property type="entry name" value="D-INOSITOL 3-PHOSPHATE GLYCOSYLTRANSFERASE"/>
    <property type="match status" value="1"/>
</dbReference>
<sequence length="378" mass="43031">MKIAIIRKRYVAHGGAERFTRDFIHRLVGRGHQVHLIAADWIGERDPKVTFHPVPTVRLGAFFAALTFAVGAYRVCRRNRFDLVQSHERTLYQDLYRAGDGCHREWLLRRRAGASLLKRFSIAINPFHRLMLWIEKRLMQRSAKIVAISNAVRSEIIRHYQVSPEKIAVIYNPVDLVRFHPDHRTGIGEALRAEEEIKDQEKVILFVGSGFERKGLGPLIEAIARLGSLPVKLWVVGKGSITRYQRQARDLGLEGRVRFFGPVPDAACYYAAADLFVFPTLYEPFGQVHLEALASALPVITHRHCGGAELIRCGVNGDLLDSPTDSKEIAERIQKLIMHPHPELLREAARKTAEEYPPGRILDRWEALYEEMISAEGR</sequence>
<dbReference type="Pfam" id="PF00534">
    <property type="entry name" value="Glycos_transf_1"/>
    <property type="match status" value="1"/>
</dbReference>
<feature type="domain" description="Glycosyl transferase family 1" evidence="3">
    <location>
        <begin position="190"/>
        <end position="351"/>
    </location>
</feature>
<evidence type="ECO:0000259" key="4">
    <source>
        <dbReference type="Pfam" id="PF13439"/>
    </source>
</evidence>
<dbReference type="AlphaFoldDB" id="A0A7X6DPJ7"/>
<evidence type="ECO:0000256" key="1">
    <source>
        <dbReference type="ARBA" id="ARBA00022676"/>
    </source>
</evidence>
<gene>
    <name evidence="5" type="ORF">MNODULE_09545</name>
</gene>
<evidence type="ECO:0000313" key="6">
    <source>
        <dbReference type="Proteomes" id="UP000534783"/>
    </source>
</evidence>
<dbReference type="RefSeq" id="WP_168059325.1">
    <property type="nucleotide sequence ID" value="NZ_VTOW01000002.1"/>
</dbReference>
<keyword evidence="2 5" id="KW-0808">Transferase</keyword>
<dbReference type="Gene3D" id="3.40.50.2000">
    <property type="entry name" value="Glycogen Phosphorylase B"/>
    <property type="match status" value="2"/>
</dbReference>
<name>A0A7X6DPJ7_9BACT</name>
<keyword evidence="6" id="KW-1185">Reference proteome</keyword>
<dbReference type="EMBL" id="VTOW01000002">
    <property type="protein sequence ID" value="NKE70980.1"/>
    <property type="molecule type" value="Genomic_DNA"/>
</dbReference>
<keyword evidence="1" id="KW-0328">Glycosyltransferase</keyword>
<dbReference type="InterPro" id="IPR001296">
    <property type="entry name" value="Glyco_trans_1"/>
</dbReference>
<organism evidence="5 6">
    <name type="scientific">Candidatus Manganitrophus noduliformans</name>
    <dbReference type="NCBI Taxonomy" id="2606439"/>
    <lineage>
        <taxon>Bacteria</taxon>
        <taxon>Pseudomonadati</taxon>
        <taxon>Nitrospirota</taxon>
        <taxon>Nitrospiria</taxon>
        <taxon>Candidatus Troglogloeales</taxon>
        <taxon>Candidatus Manganitrophaceae</taxon>
        <taxon>Candidatus Manganitrophus</taxon>
    </lineage>
</organism>
<dbReference type="InterPro" id="IPR028098">
    <property type="entry name" value="Glyco_trans_4-like_N"/>
</dbReference>
<dbReference type="PANTHER" id="PTHR12526">
    <property type="entry name" value="GLYCOSYLTRANSFERASE"/>
    <property type="match status" value="1"/>
</dbReference>
<comment type="caution">
    <text evidence="5">The sequence shown here is derived from an EMBL/GenBank/DDBJ whole genome shotgun (WGS) entry which is preliminary data.</text>
</comment>
<reference evidence="5 6" key="1">
    <citation type="journal article" date="2020" name="Nature">
        <title>Bacterial chemolithoautotrophy via manganese oxidation.</title>
        <authorList>
            <person name="Yu H."/>
            <person name="Leadbetter J.R."/>
        </authorList>
    </citation>
    <scope>NUCLEOTIDE SEQUENCE [LARGE SCALE GENOMIC DNA]</scope>
    <source>
        <strain evidence="5 6">Mn-1</strain>
    </source>
</reference>
<evidence type="ECO:0000256" key="2">
    <source>
        <dbReference type="ARBA" id="ARBA00022679"/>
    </source>
</evidence>
<dbReference type="SUPFAM" id="SSF53756">
    <property type="entry name" value="UDP-Glycosyltransferase/glycogen phosphorylase"/>
    <property type="match status" value="1"/>
</dbReference>
<evidence type="ECO:0000313" key="5">
    <source>
        <dbReference type="EMBL" id="NKE70980.1"/>
    </source>
</evidence>
<protein>
    <submittedName>
        <fullName evidence="5">Glycosyltransferase family 4 protein</fullName>
    </submittedName>
</protein>
<dbReference type="CDD" id="cd03801">
    <property type="entry name" value="GT4_PimA-like"/>
    <property type="match status" value="1"/>
</dbReference>
<accession>A0A7X6DPJ7</accession>
<evidence type="ECO:0000259" key="3">
    <source>
        <dbReference type="Pfam" id="PF00534"/>
    </source>
</evidence>
<proteinExistence type="predicted"/>
<feature type="domain" description="Glycosyltransferase subfamily 4-like N-terminal" evidence="4">
    <location>
        <begin position="14"/>
        <end position="177"/>
    </location>
</feature>
<dbReference type="Pfam" id="PF13439">
    <property type="entry name" value="Glyco_transf_4"/>
    <property type="match status" value="1"/>
</dbReference>